<organism evidence="2 3">
    <name type="scientific">Venturia nashicola</name>
    <dbReference type="NCBI Taxonomy" id="86259"/>
    <lineage>
        <taxon>Eukaryota</taxon>
        <taxon>Fungi</taxon>
        <taxon>Dikarya</taxon>
        <taxon>Ascomycota</taxon>
        <taxon>Pezizomycotina</taxon>
        <taxon>Dothideomycetes</taxon>
        <taxon>Pleosporomycetidae</taxon>
        <taxon>Venturiales</taxon>
        <taxon>Venturiaceae</taxon>
        <taxon>Venturia</taxon>
    </lineage>
</organism>
<evidence type="ECO:0000313" key="2">
    <source>
        <dbReference type="EMBL" id="TID26667.1"/>
    </source>
</evidence>
<sequence>MPLTTLISKTRTMYAVITTLPKASQANPVHKRAVSALALWICFFIWLFVMRYLQPREIRGPSEEAKTSLEEVPQQDGD</sequence>
<keyword evidence="1" id="KW-0472">Membrane</keyword>
<keyword evidence="3" id="KW-1185">Reference proteome</keyword>
<evidence type="ECO:0000313" key="3">
    <source>
        <dbReference type="Proteomes" id="UP000298493"/>
    </source>
</evidence>
<evidence type="ECO:0000256" key="1">
    <source>
        <dbReference type="SAM" id="Phobius"/>
    </source>
</evidence>
<name>A0A4Z1PTR1_9PEZI</name>
<gene>
    <name evidence="2" type="ORF">E6O75_ATG01160</name>
</gene>
<accession>A0A4Z1PTR1</accession>
<dbReference type="EMBL" id="SNSC02000002">
    <property type="protein sequence ID" value="TID26667.1"/>
    <property type="molecule type" value="Genomic_DNA"/>
</dbReference>
<keyword evidence="1" id="KW-1133">Transmembrane helix</keyword>
<reference evidence="2 3" key="1">
    <citation type="submission" date="2019-04" db="EMBL/GenBank/DDBJ databases">
        <title>High contiguity whole genome sequence and gene annotation resource for two Venturia nashicola isolates.</title>
        <authorList>
            <person name="Prokchorchik M."/>
            <person name="Won K."/>
            <person name="Lee Y."/>
            <person name="Choi E.D."/>
            <person name="Segonzac C."/>
            <person name="Sohn K.H."/>
        </authorList>
    </citation>
    <scope>NUCLEOTIDE SEQUENCE [LARGE SCALE GENOMIC DNA]</scope>
    <source>
        <strain evidence="2 3">PRI2</strain>
    </source>
</reference>
<comment type="caution">
    <text evidence="2">The sequence shown here is derived from an EMBL/GenBank/DDBJ whole genome shotgun (WGS) entry which is preliminary data.</text>
</comment>
<feature type="transmembrane region" description="Helical" evidence="1">
    <location>
        <begin position="33"/>
        <end position="53"/>
    </location>
</feature>
<dbReference type="AlphaFoldDB" id="A0A4Z1PTR1"/>
<protein>
    <submittedName>
        <fullName evidence="2">Uncharacterized protein</fullName>
    </submittedName>
</protein>
<keyword evidence="1" id="KW-0812">Transmembrane</keyword>
<dbReference type="Proteomes" id="UP000298493">
    <property type="component" value="Unassembled WGS sequence"/>
</dbReference>
<proteinExistence type="predicted"/>